<keyword evidence="16" id="KW-1185">Reference proteome</keyword>
<dbReference type="PANTHER" id="PTHR24421:SF10">
    <property type="entry name" value="NITRATE_NITRITE SENSOR PROTEIN NARQ"/>
    <property type="match status" value="1"/>
</dbReference>
<keyword evidence="6 15" id="KW-0418">Kinase</keyword>
<dbReference type="InterPro" id="IPR003594">
    <property type="entry name" value="HATPase_dom"/>
</dbReference>
<evidence type="ECO:0000256" key="4">
    <source>
        <dbReference type="ARBA" id="ARBA00022679"/>
    </source>
</evidence>
<keyword evidence="3" id="KW-0597">Phosphoprotein</keyword>
<keyword evidence="9" id="KW-0175">Coiled coil</keyword>
<keyword evidence="4" id="KW-0808">Transferase</keyword>
<dbReference type="InterPro" id="IPR050482">
    <property type="entry name" value="Sensor_HK_TwoCompSys"/>
</dbReference>
<dbReference type="GO" id="GO:0046983">
    <property type="term" value="F:protein dimerization activity"/>
    <property type="evidence" value="ECO:0007669"/>
    <property type="project" value="InterPro"/>
</dbReference>
<evidence type="ECO:0000256" key="2">
    <source>
        <dbReference type="ARBA" id="ARBA00012438"/>
    </source>
</evidence>
<keyword evidence="8" id="KW-0902">Two-component regulatory system</keyword>
<evidence type="ECO:0000256" key="5">
    <source>
        <dbReference type="ARBA" id="ARBA00022741"/>
    </source>
</evidence>
<feature type="transmembrane region" description="Helical" evidence="11">
    <location>
        <begin position="119"/>
        <end position="137"/>
    </location>
</feature>
<evidence type="ECO:0000256" key="8">
    <source>
        <dbReference type="ARBA" id="ARBA00023012"/>
    </source>
</evidence>
<dbReference type="GO" id="GO:0000155">
    <property type="term" value="F:phosphorelay sensor kinase activity"/>
    <property type="evidence" value="ECO:0007669"/>
    <property type="project" value="InterPro"/>
</dbReference>
<feature type="compositionally biased region" description="Low complexity" evidence="10">
    <location>
        <begin position="518"/>
        <end position="551"/>
    </location>
</feature>
<evidence type="ECO:0000259" key="13">
    <source>
        <dbReference type="Pfam" id="PF07730"/>
    </source>
</evidence>
<dbReference type="EMBL" id="FWFF01000017">
    <property type="protein sequence ID" value="SLM99415.1"/>
    <property type="molecule type" value="Genomic_DNA"/>
</dbReference>
<dbReference type="CDD" id="cd16917">
    <property type="entry name" value="HATPase_UhpB-NarQ-NarX-like"/>
    <property type="match status" value="1"/>
</dbReference>
<name>A0A1X6XJD3_9MICO</name>
<keyword evidence="11" id="KW-0812">Transmembrane</keyword>
<feature type="domain" description="Signal transduction histidine kinase subgroup 3 dimerisation and phosphoacceptor" evidence="13">
    <location>
        <begin position="212"/>
        <end position="278"/>
    </location>
</feature>
<evidence type="ECO:0000256" key="10">
    <source>
        <dbReference type="SAM" id="MobiDB-lite"/>
    </source>
</evidence>
<feature type="region of interest" description="Disordered" evidence="10">
    <location>
        <begin position="477"/>
        <end position="596"/>
    </location>
</feature>
<dbReference type="GO" id="GO:0016020">
    <property type="term" value="C:membrane"/>
    <property type="evidence" value="ECO:0007669"/>
    <property type="project" value="InterPro"/>
</dbReference>
<organism evidence="15 16">
    <name type="scientific">Brevibacterium yomogidense</name>
    <dbReference type="NCBI Taxonomy" id="946573"/>
    <lineage>
        <taxon>Bacteria</taxon>
        <taxon>Bacillati</taxon>
        <taxon>Actinomycetota</taxon>
        <taxon>Actinomycetes</taxon>
        <taxon>Micrococcales</taxon>
        <taxon>Brevibacteriaceae</taxon>
        <taxon>Brevibacterium</taxon>
    </lineage>
</organism>
<keyword evidence="5" id="KW-0547">Nucleotide-binding</keyword>
<feature type="domain" description="DUF7134" evidence="14">
    <location>
        <begin position="12"/>
        <end position="184"/>
    </location>
</feature>
<dbReference type="Pfam" id="PF07730">
    <property type="entry name" value="HisKA_3"/>
    <property type="match status" value="1"/>
</dbReference>
<evidence type="ECO:0000313" key="15">
    <source>
        <dbReference type="EMBL" id="SLM99415.1"/>
    </source>
</evidence>
<keyword evidence="7" id="KW-0067">ATP-binding</keyword>
<dbReference type="SUPFAM" id="SSF55874">
    <property type="entry name" value="ATPase domain of HSP90 chaperone/DNA topoisomerase II/histidine kinase"/>
    <property type="match status" value="1"/>
</dbReference>
<proteinExistence type="predicted"/>
<feature type="transmembrane region" description="Helical" evidence="11">
    <location>
        <begin position="158"/>
        <end position="180"/>
    </location>
</feature>
<evidence type="ECO:0000256" key="7">
    <source>
        <dbReference type="ARBA" id="ARBA00022840"/>
    </source>
</evidence>
<evidence type="ECO:0000256" key="9">
    <source>
        <dbReference type="SAM" id="Coils"/>
    </source>
</evidence>
<protein>
    <recommendedName>
        <fullName evidence="2">histidine kinase</fullName>
        <ecNumber evidence="2">2.7.13.3</ecNumber>
    </recommendedName>
</protein>
<feature type="coiled-coil region" evidence="9">
    <location>
        <begin position="187"/>
        <end position="214"/>
    </location>
</feature>
<sequence length="596" mass="59680">MSFSSTASRARSVLRAHPWITDGLLWAAPVAWLSVSSVQGRVWVDTTSTTPQWVHFAVALLMTAPLALRRRAPLVSSVLIATGCALSLLTGAGPSMAVIAVPLTVFSSAKWGSRTDSRIVLGLGLVGSLAMGLWAYMAALQSSMGPGGRPIDGSEYSALSALIILCAAIVLSAWLLGILAHRRRTAVEDIRERNRLLEKERESESRLAADAERMRIAREMHDIIAHSLSVVIAQADGGRYAAKSNPAAAEDALTTIAATGRDALAQTRNLLGVLRTDSLTDAATSPMPGLAAVPSLVDDLRATGLAVSIDGFDAPEKVGHLSEGAGLAVYRIVQEALTNVLKHAGSGARAQVALSTTDQGLIVRVSDDGGPVRSHAGRAGAAEAGVSEAGVSGAGVSGAGVSGAGVSGAGVSGAGVSEAGAAGAGISAAGASGKDTSVLGGAGSGIIGMRERATLYGGSLEAGPRRGGERGFTVTARFPSAGRPASEPTAGGRPAGSSPAAGPPASDPPEARPPEATPPAQTALAPSATEAPEASADPAPAGATNNGGASAELASAGVPSAGVPSAEQASAGMTAEDPRADKPHAEEYQQRSAHHD</sequence>
<evidence type="ECO:0000256" key="3">
    <source>
        <dbReference type="ARBA" id="ARBA00022553"/>
    </source>
</evidence>
<dbReference type="InterPro" id="IPR055558">
    <property type="entry name" value="DUF7134"/>
</dbReference>
<evidence type="ECO:0000313" key="16">
    <source>
        <dbReference type="Proteomes" id="UP000196581"/>
    </source>
</evidence>
<evidence type="ECO:0000256" key="1">
    <source>
        <dbReference type="ARBA" id="ARBA00000085"/>
    </source>
</evidence>
<dbReference type="InterPro" id="IPR036890">
    <property type="entry name" value="HATPase_C_sf"/>
</dbReference>
<dbReference type="Pfam" id="PF23539">
    <property type="entry name" value="DUF7134"/>
    <property type="match status" value="1"/>
</dbReference>
<feature type="compositionally biased region" description="Low complexity" evidence="10">
    <location>
        <begin position="490"/>
        <end position="500"/>
    </location>
</feature>
<dbReference type="Proteomes" id="UP000196581">
    <property type="component" value="Unassembled WGS sequence"/>
</dbReference>
<feature type="domain" description="Histidine kinase/HSP90-like ATPase" evidence="12">
    <location>
        <begin position="328"/>
        <end position="480"/>
    </location>
</feature>
<dbReference type="RefSeq" id="WP_179207165.1">
    <property type="nucleotide sequence ID" value="NZ_FWFF01000017.1"/>
</dbReference>
<dbReference type="EC" id="2.7.13.3" evidence="2"/>
<evidence type="ECO:0000259" key="12">
    <source>
        <dbReference type="Pfam" id="PF02518"/>
    </source>
</evidence>
<dbReference type="Pfam" id="PF02518">
    <property type="entry name" value="HATPase_c"/>
    <property type="match status" value="1"/>
</dbReference>
<keyword evidence="11" id="KW-1133">Transmembrane helix</keyword>
<accession>A0A1X6XJD3</accession>
<dbReference type="Gene3D" id="3.30.565.10">
    <property type="entry name" value="Histidine kinase-like ATPase, C-terminal domain"/>
    <property type="match status" value="1"/>
</dbReference>
<evidence type="ECO:0000256" key="6">
    <source>
        <dbReference type="ARBA" id="ARBA00022777"/>
    </source>
</evidence>
<dbReference type="InterPro" id="IPR011712">
    <property type="entry name" value="Sig_transdc_His_kin_sub3_dim/P"/>
</dbReference>
<keyword evidence="11" id="KW-0472">Membrane</keyword>
<evidence type="ECO:0000256" key="11">
    <source>
        <dbReference type="SAM" id="Phobius"/>
    </source>
</evidence>
<reference evidence="16" key="1">
    <citation type="submission" date="2017-02" db="EMBL/GenBank/DDBJ databases">
        <authorList>
            <person name="Dridi B."/>
        </authorList>
    </citation>
    <scope>NUCLEOTIDE SEQUENCE [LARGE SCALE GENOMIC DNA]</scope>
    <source>
        <strain evidence="16">B Co 03.10</strain>
    </source>
</reference>
<feature type="compositionally biased region" description="Basic and acidic residues" evidence="10">
    <location>
        <begin position="576"/>
        <end position="596"/>
    </location>
</feature>
<dbReference type="GO" id="GO:0005524">
    <property type="term" value="F:ATP binding"/>
    <property type="evidence" value="ECO:0007669"/>
    <property type="project" value="UniProtKB-KW"/>
</dbReference>
<dbReference type="PANTHER" id="PTHR24421">
    <property type="entry name" value="NITRATE/NITRITE SENSOR PROTEIN NARX-RELATED"/>
    <property type="match status" value="1"/>
</dbReference>
<dbReference type="Gene3D" id="1.20.5.1930">
    <property type="match status" value="1"/>
</dbReference>
<evidence type="ECO:0000259" key="14">
    <source>
        <dbReference type="Pfam" id="PF23539"/>
    </source>
</evidence>
<comment type="catalytic activity">
    <reaction evidence="1">
        <text>ATP + protein L-histidine = ADP + protein N-phospho-L-histidine.</text>
        <dbReference type="EC" id="2.7.13.3"/>
    </reaction>
</comment>
<dbReference type="AlphaFoldDB" id="A0A1X6XJD3"/>
<feature type="transmembrane region" description="Helical" evidence="11">
    <location>
        <begin position="75"/>
        <end position="99"/>
    </location>
</feature>
<gene>
    <name evidence="15" type="ORF">FM105_11020</name>
</gene>